<organism evidence="1 2">
    <name type="scientific">Olivibacter jilunii</name>
    <dbReference type="NCBI Taxonomy" id="985016"/>
    <lineage>
        <taxon>Bacteria</taxon>
        <taxon>Pseudomonadati</taxon>
        <taxon>Bacteroidota</taxon>
        <taxon>Sphingobacteriia</taxon>
        <taxon>Sphingobacteriales</taxon>
        <taxon>Sphingobacteriaceae</taxon>
        <taxon>Olivibacter</taxon>
    </lineage>
</organism>
<evidence type="ECO:0000313" key="2">
    <source>
        <dbReference type="Proteomes" id="UP001597560"/>
    </source>
</evidence>
<gene>
    <name evidence="1" type="ORF">ACFS6J_19290</name>
</gene>
<dbReference type="Proteomes" id="UP001597560">
    <property type="component" value="Unassembled WGS sequence"/>
</dbReference>
<sequence>MKYVFGTIVFYRYKDDMAKRLLEKRNITPEHAVKILRKNGVEVNEDQSKIILDFLYILAKLTINQYFRKD</sequence>
<evidence type="ECO:0000313" key="1">
    <source>
        <dbReference type="EMBL" id="MFD2963962.1"/>
    </source>
</evidence>
<accession>A0ABW6B4V1</accession>
<reference evidence="2" key="1">
    <citation type="journal article" date="2019" name="Int. J. Syst. Evol. Microbiol.">
        <title>The Global Catalogue of Microorganisms (GCM) 10K type strain sequencing project: providing services to taxonomists for standard genome sequencing and annotation.</title>
        <authorList>
            <consortium name="The Broad Institute Genomics Platform"/>
            <consortium name="The Broad Institute Genome Sequencing Center for Infectious Disease"/>
            <person name="Wu L."/>
            <person name="Ma J."/>
        </authorList>
    </citation>
    <scope>NUCLEOTIDE SEQUENCE [LARGE SCALE GENOMIC DNA]</scope>
    <source>
        <strain evidence="2">KCTC 23098</strain>
    </source>
</reference>
<keyword evidence="2" id="KW-1185">Reference proteome</keyword>
<proteinExistence type="predicted"/>
<protein>
    <submittedName>
        <fullName evidence="1">Uncharacterized protein</fullName>
    </submittedName>
</protein>
<dbReference type="EMBL" id="JBHUPA010000012">
    <property type="protein sequence ID" value="MFD2963962.1"/>
    <property type="molecule type" value="Genomic_DNA"/>
</dbReference>
<comment type="caution">
    <text evidence="1">The sequence shown here is derived from an EMBL/GenBank/DDBJ whole genome shotgun (WGS) entry which is preliminary data.</text>
</comment>
<dbReference type="RefSeq" id="WP_377612108.1">
    <property type="nucleotide sequence ID" value="NZ_JBHUPA010000012.1"/>
</dbReference>
<name>A0ABW6B4V1_9SPHI</name>